<dbReference type="Proteomes" id="UP000009046">
    <property type="component" value="Unassembled WGS sequence"/>
</dbReference>
<dbReference type="InterPro" id="IPR001025">
    <property type="entry name" value="BAH_dom"/>
</dbReference>
<reference evidence="4" key="2">
    <citation type="submission" date="2007-04" db="EMBL/GenBank/DDBJ databases">
        <title>The genome of the human body louse.</title>
        <authorList>
            <consortium name="The Human Body Louse Genome Consortium"/>
            <person name="Kirkness E."/>
            <person name="Walenz B."/>
            <person name="Hass B."/>
            <person name="Bruggner R."/>
            <person name="Strausberg R."/>
        </authorList>
    </citation>
    <scope>NUCLEOTIDE SEQUENCE</scope>
    <source>
        <strain evidence="4">USDA</strain>
    </source>
</reference>
<gene>
    <name evidence="5" type="primary">8230194</name>
    <name evidence="4" type="ORF">Phum_PHUM234960</name>
</gene>
<dbReference type="InterPro" id="IPR052429">
    <property type="entry name" value="BAH_domain_protein"/>
</dbReference>
<dbReference type="OrthoDB" id="6426227at2759"/>
<evidence type="ECO:0000256" key="1">
    <source>
        <dbReference type="SAM" id="Coils"/>
    </source>
</evidence>
<feature type="compositionally biased region" description="Basic residues" evidence="2">
    <location>
        <begin position="1069"/>
        <end position="1081"/>
    </location>
</feature>
<feature type="domain" description="BAH" evidence="3">
    <location>
        <begin position="1232"/>
        <end position="1357"/>
    </location>
</feature>
<feature type="compositionally biased region" description="Basic and acidic residues" evidence="2">
    <location>
        <begin position="1182"/>
        <end position="1191"/>
    </location>
</feature>
<evidence type="ECO:0000256" key="2">
    <source>
        <dbReference type="SAM" id="MobiDB-lite"/>
    </source>
</evidence>
<protein>
    <submittedName>
        <fullName evidence="4 5">Synaptonemal complex protein ZIP1, putative</fullName>
    </submittedName>
</protein>
<dbReference type="InterPro" id="IPR043151">
    <property type="entry name" value="BAH_sf"/>
</dbReference>
<dbReference type="eggNOG" id="KOG1886">
    <property type="taxonomic scope" value="Eukaryota"/>
</dbReference>
<feature type="compositionally biased region" description="Basic and acidic residues" evidence="2">
    <location>
        <begin position="163"/>
        <end position="179"/>
    </location>
</feature>
<dbReference type="PROSITE" id="PS51038">
    <property type="entry name" value="BAH"/>
    <property type="match status" value="1"/>
</dbReference>
<dbReference type="PANTHER" id="PTHR12505:SF24">
    <property type="entry name" value="PROTEIN WINGED EYE"/>
    <property type="match status" value="1"/>
</dbReference>
<dbReference type="KEGG" id="phu:Phum_PHUM234960"/>
<dbReference type="PANTHER" id="PTHR12505">
    <property type="entry name" value="PHD FINGER TRANSCRIPTION FACTOR"/>
    <property type="match status" value="1"/>
</dbReference>
<feature type="region of interest" description="Disordered" evidence="2">
    <location>
        <begin position="118"/>
        <end position="195"/>
    </location>
</feature>
<evidence type="ECO:0000259" key="3">
    <source>
        <dbReference type="PROSITE" id="PS51038"/>
    </source>
</evidence>
<organism>
    <name type="scientific">Pediculus humanus subsp. corporis</name>
    <name type="common">Body louse</name>
    <dbReference type="NCBI Taxonomy" id="121224"/>
    <lineage>
        <taxon>Eukaryota</taxon>
        <taxon>Metazoa</taxon>
        <taxon>Ecdysozoa</taxon>
        <taxon>Arthropoda</taxon>
        <taxon>Hexapoda</taxon>
        <taxon>Insecta</taxon>
        <taxon>Pterygota</taxon>
        <taxon>Neoptera</taxon>
        <taxon>Paraneoptera</taxon>
        <taxon>Psocodea</taxon>
        <taxon>Troctomorpha</taxon>
        <taxon>Phthiraptera</taxon>
        <taxon>Anoplura</taxon>
        <taxon>Pediculidae</taxon>
        <taxon>Pediculus</taxon>
    </lineage>
</organism>
<reference evidence="4" key="1">
    <citation type="submission" date="2007-04" db="EMBL/GenBank/DDBJ databases">
        <title>Annotation of Pediculus humanus corporis strain USDA.</title>
        <authorList>
            <person name="Kirkness E."/>
            <person name="Hannick L."/>
            <person name="Hass B."/>
            <person name="Bruggner R."/>
            <person name="Lawson D."/>
            <person name="Bidwell S."/>
            <person name="Joardar V."/>
            <person name="Caler E."/>
            <person name="Walenz B."/>
            <person name="Inman J."/>
            <person name="Schobel S."/>
            <person name="Galinsky K."/>
            <person name="Amedeo P."/>
            <person name="Strausberg R."/>
        </authorList>
    </citation>
    <scope>NUCLEOTIDE SEQUENCE</scope>
    <source>
        <strain evidence="4">USDA</strain>
    </source>
</reference>
<feature type="region of interest" description="Disordered" evidence="2">
    <location>
        <begin position="647"/>
        <end position="687"/>
    </location>
</feature>
<keyword evidence="6" id="KW-1185">Reference proteome</keyword>
<feature type="region of interest" description="Disordered" evidence="2">
    <location>
        <begin position="1069"/>
        <end position="1191"/>
    </location>
</feature>
<dbReference type="InParanoid" id="E0VIX1"/>
<evidence type="ECO:0000313" key="5">
    <source>
        <dbReference type="EnsemblMetazoa" id="PHUM234960-PA"/>
    </source>
</evidence>
<reference evidence="5" key="3">
    <citation type="submission" date="2020-05" db="UniProtKB">
        <authorList>
            <consortium name="EnsemblMetazoa"/>
        </authorList>
    </citation>
    <scope>IDENTIFICATION</scope>
    <source>
        <strain evidence="5">USDA</strain>
    </source>
</reference>
<evidence type="ECO:0000313" key="6">
    <source>
        <dbReference type="Proteomes" id="UP000009046"/>
    </source>
</evidence>
<feature type="compositionally biased region" description="Basic residues" evidence="2">
    <location>
        <begin position="671"/>
        <end position="683"/>
    </location>
</feature>
<name>E0VIX1_PEDHC</name>
<feature type="compositionally biased region" description="Polar residues" evidence="2">
    <location>
        <begin position="180"/>
        <end position="190"/>
    </location>
</feature>
<feature type="compositionally biased region" description="Basic and acidic residues" evidence="2">
    <location>
        <begin position="570"/>
        <end position="587"/>
    </location>
</feature>
<feature type="compositionally biased region" description="Low complexity" evidence="2">
    <location>
        <begin position="1164"/>
        <end position="1174"/>
    </location>
</feature>
<dbReference type="EnsemblMetazoa" id="PHUM234960-RA">
    <property type="protein sequence ID" value="PHUM234960-PA"/>
    <property type="gene ID" value="PHUM234960"/>
</dbReference>
<dbReference type="InterPro" id="IPR048924">
    <property type="entry name" value="BAHCC1-like_Tudor"/>
</dbReference>
<dbReference type="VEuPathDB" id="VectorBase:PHUM234960"/>
<dbReference type="CTD" id="8230194"/>
<dbReference type="InterPro" id="IPR056841">
    <property type="entry name" value="TNRC18_BAHCC1-like_SH3"/>
</dbReference>
<feature type="compositionally biased region" description="Polar residues" evidence="2">
    <location>
        <begin position="140"/>
        <end position="162"/>
    </location>
</feature>
<dbReference type="InterPro" id="IPR002999">
    <property type="entry name" value="Tudor"/>
</dbReference>
<dbReference type="Gene3D" id="2.30.30.490">
    <property type="match status" value="1"/>
</dbReference>
<proteinExistence type="predicted"/>
<feature type="coiled-coil region" evidence="1">
    <location>
        <begin position="491"/>
        <end position="528"/>
    </location>
</feature>
<dbReference type="Gene3D" id="2.30.30.140">
    <property type="match status" value="1"/>
</dbReference>
<dbReference type="EMBL" id="AAZO01002725">
    <property type="status" value="NOT_ANNOTATED_CDS"/>
    <property type="molecule type" value="Genomic_DNA"/>
</dbReference>
<dbReference type="Pfam" id="PF21744">
    <property type="entry name" value="BAHCC1-like_Tudor"/>
    <property type="match status" value="1"/>
</dbReference>
<dbReference type="RefSeq" id="XP_002426065.1">
    <property type="nucleotide sequence ID" value="XM_002426020.1"/>
</dbReference>
<accession>E0VIX1</accession>
<dbReference type="CDD" id="cd04714">
    <property type="entry name" value="BAH_BAHCC1"/>
    <property type="match status" value="1"/>
</dbReference>
<feature type="region of interest" description="Disordered" evidence="2">
    <location>
        <begin position="325"/>
        <end position="360"/>
    </location>
</feature>
<dbReference type="Pfam" id="PF01426">
    <property type="entry name" value="BAH"/>
    <property type="match status" value="1"/>
</dbReference>
<dbReference type="GeneID" id="8230194"/>
<feature type="region of interest" description="Disordered" evidence="2">
    <location>
        <begin position="995"/>
        <end position="1046"/>
    </location>
</feature>
<dbReference type="HOGENOM" id="CLU_257067_0_0_1"/>
<feature type="region of interest" description="Disordered" evidence="2">
    <location>
        <begin position="557"/>
        <end position="587"/>
    </location>
</feature>
<dbReference type="GO" id="GO:0003682">
    <property type="term" value="F:chromatin binding"/>
    <property type="evidence" value="ECO:0007669"/>
    <property type="project" value="InterPro"/>
</dbReference>
<dbReference type="Pfam" id="PF24912">
    <property type="entry name" value="SH3_TNRC18"/>
    <property type="match status" value="1"/>
</dbReference>
<dbReference type="EMBL" id="DS235212">
    <property type="protein sequence ID" value="EEB13327.1"/>
    <property type="molecule type" value="Genomic_DNA"/>
</dbReference>
<keyword evidence="1" id="KW-0175">Coiled coil</keyword>
<feature type="region of interest" description="Disordered" evidence="2">
    <location>
        <begin position="618"/>
        <end position="637"/>
    </location>
</feature>
<dbReference type="SMART" id="SM00333">
    <property type="entry name" value="TUDOR"/>
    <property type="match status" value="1"/>
</dbReference>
<feature type="compositionally biased region" description="Basic and acidic residues" evidence="2">
    <location>
        <begin position="1122"/>
        <end position="1148"/>
    </location>
</feature>
<dbReference type="SMART" id="SM00439">
    <property type="entry name" value="BAH"/>
    <property type="match status" value="1"/>
</dbReference>
<feature type="compositionally biased region" description="Basic residues" evidence="2">
    <location>
        <begin position="1090"/>
        <end position="1121"/>
    </location>
</feature>
<feature type="compositionally biased region" description="Acidic residues" evidence="2">
    <location>
        <begin position="337"/>
        <end position="346"/>
    </location>
</feature>
<sequence length="1360" mass="154229">MIIPPISITPTGAPHLLLDTNVPSVDFMPPPETLSRTPPQHRILITAENAAKRKIIGSPLIKVETTGDNSNSGPVSSCDSISSAACTKSIDHSTQENLIDYATCAVSGFTEPKVVVSPVPSSISKRGNVSNDFKPVESPSIVSSQNSTSQTKLLSDASCGTNDKNDNHDAFESKTKNDNINKGSHTTSNGLCDDVEKLPKVNGEEDESKVVRFGKTHEDNKKSVLKEIEKRKKFDESLNVQISHVPDVNIKKEIVSPSPQVDISGLELLSNSIEQLMCKRDSKKIDDDAIVVKSSDVMYDEERKELSNDACEGAVLLQNLKNGFWDSENNDDRDKNDNDDDDDDENNTGNRDGDDVIVNDNDEYQSENSKSLGGLGLLCALAEQRFQEEIVKENHQKIKEEEEEVEPLCREEKENKKVNLNIEQENFEKVQSSENVKMEKGNEIDETFKNESADCDFNRNYPNLNSISNTINTFKDFGKDNKNVAIDDVDVNNYKLNKKSEDAERKTTEKERKKVEKADCKISEEQENLIVKRGPGRPKKIKTKMTAHKICDNLRDVRKSKEMSPPILEKQTDYPYSKEDDDNSTDKNYLKLKSPGDILKPPTLTPSAIILDPIHKGKEENSSMEESSFRGKVSHETVTKKTIKSEIDWRESESRKRKLLGNGNFHESSSSKKRKVGRPKKHFCTSGSENPLTETIVAKKPKTKSNYLFHSVYAVENSNGLCGKTTEMEPKKKIWDDDENDKINSLEKLRLGTIKPHNSSVPDDVDVKNSKKIRPKLKAEPKIKEWTSDNVVEDINANDKKKNYCDDEKMKSHKKTLEKIQNGNVKKESKLPSCVITTNHLNSDKFPMRTLTVMGGLFYAGQLSAIRAPDVYGITIDGERGNRPHIYSREEILKDSVSIQWKFRNGFWRIMEVKPDTAEHLIPGTRCCAYWSEQYRCLYPGTVSASASPNSDIDNKFVNVEFDDGDSGKINIDDIRLLPENYPIVEYDPNPLQSLTKRRRRISSASIESHSKERKSGDSSSNFEKQENGDEEDQRSEVMESNSVGDDKLQKTIHLCETVKFLNLESERKHLKKRRREKLKRLQSLSIDGKKKHKKHRCSDEHRHHKHHKKHRKHKHKHGKKHVMDLNGEKSSAREPEVEENGVKEKTEGQSLKKKMKSKKKLMEGSSSKSPSKSGKPKKCNKRTDSVESRSKMAAFLPARQLWGWSGKGYKRPGAKGRARKEFYKTIQRGKERITVGDCAVFLSTGRPDRPYIGRIESMWESWGTNMIVRVKWFYHPEETVGCPATLEYPGALFESPHVDENDVQTISHKCEVLPLKEYTAKIGNSPHRYETIYDNNDIYYLAGYYDPTNTTLKMEPGVK</sequence>
<evidence type="ECO:0000313" key="4">
    <source>
        <dbReference type="EMBL" id="EEB13327.1"/>
    </source>
</evidence>